<name>A0A267EXU1_9PLAT</name>
<dbReference type="GO" id="GO:0005737">
    <property type="term" value="C:cytoplasm"/>
    <property type="evidence" value="ECO:0007669"/>
    <property type="project" value="UniProtKB-SubCell"/>
</dbReference>
<keyword evidence="4" id="KW-0963">Cytoplasm</keyword>
<evidence type="ECO:0000313" key="7">
    <source>
        <dbReference type="Proteomes" id="UP000215902"/>
    </source>
</evidence>
<comment type="subcellular location">
    <subcellularLocation>
        <location evidence="4">Cytoplasm</location>
    </subcellularLocation>
</comment>
<gene>
    <name evidence="6" type="ORF">BOX15_Mlig006536g1</name>
</gene>
<keyword evidence="7" id="KW-1185">Reference proteome</keyword>
<dbReference type="STRING" id="282301.A0A267EXU1"/>
<feature type="non-terminal residue" evidence="6">
    <location>
        <position position="1"/>
    </location>
</feature>
<evidence type="ECO:0000256" key="2">
    <source>
        <dbReference type="ARBA" id="ARBA00022776"/>
    </source>
</evidence>
<dbReference type="Proteomes" id="UP000215902">
    <property type="component" value="Unassembled WGS sequence"/>
</dbReference>
<dbReference type="AlphaFoldDB" id="A0A267EXU1"/>
<evidence type="ECO:0000313" key="6">
    <source>
        <dbReference type="EMBL" id="PAA66321.1"/>
    </source>
</evidence>
<dbReference type="PANTHER" id="PTHR10358">
    <property type="entry name" value="ENDOSULFINE"/>
    <property type="match status" value="1"/>
</dbReference>
<keyword evidence="3 4" id="KW-0650">Protein phosphatase inhibitor</keyword>
<evidence type="ECO:0000256" key="3">
    <source>
        <dbReference type="ARBA" id="ARBA00023272"/>
    </source>
</evidence>
<accession>A0A267EXU1</accession>
<sequence length="154" mass="16633">YSNKLSESFDASIILLEAATAAEAAAMDQRKLELEEEAKLRQKYPNLSRQGLGNSVLQKRLSRGGPKYFDSGDYNMAKASSKAAPPALTCPQPGVTGDTIPSPETVPAIKTPVFPTETNAAIPTGPPQQPNFPDHHQHHQHPPCGCCRPSRWGC</sequence>
<feature type="region of interest" description="Disordered" evidence="5">
    <location>
        <begin position="45"/>
        <end position="65"/>
    </location>
</feature>
<dbReference type="PANTHER" id="PTHR10358:SF6">
    <property type="entry name" value="ENDOSULFINE, ISOFORM A"/>
    <property type="match status" value="1"/>
</dbReference>
<dbReference type="EMBL" id="NIVC01001569">
    <property type="protein sequence ID" value="PAA66321.1"/>
    <property type="molecule type" value="Genomic_DNA"/>
</dbReference>
<keyword evidence="4" id="KW-0131">Cell cycle</keyword>
<comment type="function">
    <text evidence="4">Protein phosphatase inhibitor that specifically inhibits protein phosphatase 2A (PP2A) during mitosis.</text>
</comment>
<protein>
    <recommendedName>
        <fullName evidence="8">cAMP-regulated phosphoprotein 19</fullName>
    </recommendedName>
</protein>
<evidence type="ECO:0008006" key="8">
    <source>
        <dbReference type="Google" id="ProtNLM"/>
    </source>
</evidence>
<comment type="caution">
    <text evidence="6">The sequence shown here is derived from an EMBL/GenBank/DDBJ whole genome shotgun (WGS) entry which is preliminary data.</text>
</comment>
<dbReference type="GO" id="GO:0004864">
    <property type="term" value="F:protein phosphatase inhibitor activity"/>
    <property type="evidence" value="ECO:0007669"/>
    <property type="project" value="UniProtKB-KW"/>
</dbReference>
<keyword evidence="4" id="KW-0132">Cell division</keyword>
<feature type="compositionally biased region" description="Polar residues" evidence="5">
    <location>
        <begin position="45"/>
        <end position="57"/>
    </location>
</feature>
<dbReference type="InterPro" id="IPR006760">
    <property type="entry name" value="Endosulphine"/>
</dbReference>
<dbReference type="Pfam" id="PF04667">
    <property type="entry name" value="Endosulfine"/>
    <property type="match status" value="1"/>
</dbReference>
<dbReference type="GO" id="GO:0051301">
    <property type="term" value="P:cell division"/>
    <property type="evidence" value="ECO:0007669"/>
    <property type="project" value="UniProtKB-KW"/>
</dbReference>
<dbReference type="OrthoDB" id="5949865at2759"/>
<evidence type="ECO:0000256" key="5">
    <source>
        <dbReference type="SAM" id="MobiDB-lite"/>
    </source>
</evidence>
<comment type="similarity">
    <text evidence="1 4">Belongs to the endosulfine family.</text>
</comment>
<organism evidence="6 7">
    <name type="scientific">Macrostomum lignano</name>
    <dbReference type="NCBI Taxonomy" id="282301"/>
    <lineage>
        <taxon>Eukaryota</taxon>
        <taxon>Metazoa</taxon>
        <taxon>Spiralia</taxon>
        <taxon>Lophotrochozoa</taxon>
        <taxon>Platyhelminthes</taxon>
        <taxon>Rhabditophora</taxon>
        <taxon>Macrostomorpha</taxon>
        <taxon>Macrostomida</taxon>
        <taxon>Macrostomidae</taxon>
        <taxon>Macrostomum</taxon>
    </lineage>
</organism>
<keyword evidence="2 4" id="KW-0498">Mitosis</keyword>
<evidence type="ECO:0000256" key="4">
    <source>
        <dbReference type="RuleBase" id="RU363120"/>
    </source>
</evidence>
<evidence type="ECO:0000256" key="1">
    <source>
        <dbReference type="ARBA" id="ARBA00010520"/>
    </source>
</evidence>
<feature type="region of interest" description="Disordered" evidence="5">
    <location>
        <begin position="80"/>
        <end position="143"/>
    </location>
</feature>
<reference evidence="6 7" key="1">
    <citation type="submission" date="2017-06" db="EMBL/GenBank/DDBJ databases">
        <title>A platform for efficient transgenesis in Macrostomum lignano, a flatworm model organism for stem cell research.</title>
        <authorList>
            <person name="Berezikov E."/>
        </authorList>
    </citation>
    <scope>NUCLEOTIDE SEQUENCE [LARGE SCALE GENOMIC DNA]</scope>
    <source>
        <strain evidence="6">DV1</strain>
        <tissue evidence="6">Whole organism</tissue>
    </source>
</reference>
<proteinExistence type="inferred from homology"/>